<dbReference type="Pfam" id="PF02371">
    <property type="entry name" value="Transposase_20"/>
    <property type="match status" value="1"/>
</dbReference>
<protein>
    <submittedName>
        <fullName evidence="5">Mobile element protein</fullName>
    </submittedName>
</protein>
<feature type="domain" description="Transposase IS116/IS110/IS902 C-terminal" evidence="4">
    <location>
        <begin position="210"/>
        <end position="294"/>
    </location>
</feature>
<feature type="region of interest" description="Disordered" evidence="2">
    <location>
        <begin position="326"/>
        <end position="345"/>
    </location>
</feature>
<evidence type="ECO:0000259" key="4">
    <source>
        <dbReference type="Pfam" id="PF02371"/>
    </source>
</evidence>
<keyword evidence="1" id="KW-0175">Coiled coil</keyword>
<dbReference type="InterPro" id="IPR002525">
    <property type="entry name" value="Transp_IS110-like_N"/>
</dbReference>
<feature type="domain" description="Transposase IS110-like N-terminal" evidence="3">
    <location>
        <begin position="12"/>
        <end position="164"/>
    </location>
</feature>
<sequence>MGEERAAYQLYVGVDVAAETFVAAWRTPCGKPSTPFTGEQTSAGFAALRHRLQAAGRSSAATLVVLEATGNYWVALAVALHEAGDVVRVVNPRQAHHCAKAQLRRAKTDALDARDLAQLAAALRPAPWTPPPAVDHEVRQRLVARDGLLAMRTQARNQRHALLQWPVVVAGVRQHLDELIADLDRRVAALEAEIAAVLRDSMWAESLVCLTSAPGIGLVTAAWLLVRTLNFALCAGPEALTASVGLAPVPHESGRTIRGRRAIGHDGNGRLRTALYMATRSAARYNPAITACYQRLRAAGKPPKVARCAAARKLLHLAWALGSKSQRFDPDHKQQQHAALPQLAA</sequence>
<evidence type="ECO:0000256" key="2">
    <source>
        <dbReference type="SAM" id="MobiDB-lite"/>
    </source>
</evidence>
<accession>A0A6J4JZA8</accession>
<dbReference type="PANTHER" id="PTHR33055">
    <property type="entry name" value="TRANSPOSASE FOR INSERTION SEQUENCE ELEMENT IS1111A"/>
    <property type="match status" value="1"/>
</dbReference>
<dbReference type="PANTHER" id="PTHR33055:SF3">
    <property type="entry name" value="PUTATIVE TRANSPOSASE FOR IS117-RELATED"/>
    <property type="match status" value="1"/>
</dbReference>
<reference evidence="5" key="1">
    <citation type="submission" date="2020-02" db="EMBL/GenBank/DDBJ databases">
        <authorList>
            <person name="Meier V. D."/>
        </authorList>
    </citation>
    <scope>NUCLEOTIDE SEQUENCE</scope>
    <source>
        <strain evidence="5">AVDCRST_MAG11</strain>
    </source>
</reference>
<name>A0A6J4JZA8_9BACT</name>
<dbReference type="EMBL" id="CADCTU010000036">
    <property type="protein sequence ID" value="CAA9291569.1"/>
    <property type="molecule type" value="Genomic_DNA"/>
</dbReference>
<evidence type="ECO:0000256" key="1">
    <source>
        <dbReference type="SAM" id="Coils"/>
    </source>
</evidence>
<dbReference type="GO" id="GO:0006313">
    <property type="term" value="P:DNA transposition"/>
    <property type="evidence" value="ECO:0007669"/>
    <property type="project" value="InterPro"/>
</dbReference>
<evidence type="ECO:0000259" key="3">
    <source>
        <dbReference type="Pfam" id="PF01548"/>
    </source>
</evidence>
<organism evidence="5">
    <name type="scientific">uncultured Gemmatimonadaceae bacterium</name>
    <dbReference type="NCBI Taxonomy" id="246130"/>
    <lineage>
        <taxon>Bacteria</taxon>
        <taxon>Pseudomonadati</taxon>
        <taxon>Gemmatimonadota</taxon>
        <taxon>Gemmatimonadia</taxon>
        <taxon>Gemmatimonadales</taxon>
        <taxon>Gemmatimonadaceae</taxon>
        <taxon>environmental samples</taxon>
    </lineage>
</organism>
<proteinExistence type="predicted"/>
<dbReference type="InterPro" id="IPR003346">
    <property type="entry name" value="Transposase_20"/>
</dbReference>
<dbReference type="Pfam" id="PF01548">
    <property type="entry name" value="DEDD_Tnp_IS110"/>
    <property type="match status" value="1"/>
</dbReference>
<feature type="coiled-coil region" evidence="1">
    <location>
        <begin position="173"/>
        <end position="200"/>
    </location>
</feature>
<dbReference type="InterPro" id="IPR047650">
    <property type="entry name" value="Transpos_IS110"/>
</dbReference>
<evidence type="ECO:0000313" key="5">
    <source>
        <dbReference type="EMBL" id="CAA9291569.1"/>
    </source>
</evidence>
<gene>
    <name evidence="5" type="ORF">AVDCRST_MAG11-149</name>
</gene>
<dbReference type="GO" id="GO:0004803">
    <property type="term" value="F:transposase activity"/>
    <property type="evidence" value="ECO:0007669"/>
    <property type="project" value="InterPro"/>
</dbReference>
<dbReference type="AlphaFoldDB" id="A0A6J4JZA8"/>
<feature type="compositionally biased region" description="Low complexity" evidence="2">
    <location>
        <begin position="336"/>
        <end position="345"/>
    </location>
</feature>
<dbReference type="GO" id="GO:0003677">
    <property type="term" value="F:DNA binding"/>
    <property type="evidence" value="ECO:0007669"/>
    <property type="project" value="InterPro"/>
</dbReference>
<dbReference type="NCBIfam" id="NF033542">
    <property type="entry name" value="transpos_IS110"/>
    <property type="match status" value="1"/>
</dbReference>